<comment type="caution">
    <text evidence="5">The sequence shown here is derived from an EMBL/GenBank/DDBJ whole genome shotgun (WGS) entry which is preliminary data.</text>
</comment>
<dbReference type="Proteomes" id="UP001600064">
    <property type="component" value="Unassembled WGS sequence"/>
</dbReference>
<proteinExistence type="predicted"/>
<dbReference type="PROSITE" id="PS50013">
    <property type="entry name" value="CHROMO_2"/>
    <property type="match status" value="1"/>
</dbReference>
<dbReference type="RefSeq" id="XP_070865292.1">
    <property type="nucleotide sequence ID" value="XM_071012570.1"/>
</dbReference>
<feature type="region of interest" description="Disordered" evidence="3">
    <location>
        <begin position="196"/>
        <end position="248"/>
    </location>
</feature>
<dbReference type="Gene3D" id="6.10.140.920">
    <property type="match status" value="1"/>
</dbReference>
<evidence type="ECO:0000313" key="6">
    <source>
        <dbReference type="Proteomes" id="UP001600064"/>
    </source>
</evidence>
<feature type="coiled-coil region" evidence="2">
    <location>
        <begin position="925"/>
        <end position="952"/>
    </location>
</feature>
<protein>
    <recommendedName>
        <fullName evidence="4">Chromo domain-containing protein</fullName>
    </recommendedName>
</protein>
<feature type="compositionally biased region" description="Low complexity" evidence="3">
    <location>
        <begin position="1201"/>
        <end position="1210"/>
    </location>
</feature>
<feature type="compositionally biased region" description="Polar residues" evidence="3">
    <location>
        <begin position="219"/>
        <end position="240"/>
    </location>
</feature>
<reference evidence="5 6" key="1">
    <citation type="journal article" date="2024" name="Commun. Biol.">
        <title>Comparative genomic analysis of thermophilic fungi reveals convergent evolutionary adaptations and gene losses.</title>
        <authorList>
            <person name="Steindorff A.S."/>
            <person name="Aguilar-Pontes M.V."/>
            <person name="Robinson A.J."/>
            <person name="Andreopoulos B."/>
            <person name="LaButti K."/>
            <person name="Kuo A."/>
            <person name="Mondo S."/>
            <person name="Riley R."/>
            <person name="Otillar R."/>
            <person name="Haridas S."/>
            <person name="Lipzen A."/>
            <person name="Grimwood J."/>
            <person name="Schmutz J."/>
            <person name="Clum A."/>
            <person name="Reid I.D."/>
            <person name="Moisan M.C."/>
            <person name="Butler G."/>
            <person name="Nguyen T.T.M."/>
            <person name="Dewar K."/>
            <person name="Conant G."/>
            <person name="Drula E."/>
            <person name="Henrissat B."/>
            <person name="Hansel C."/>
            <person name="Singer S."/>
            <person name="Hutchinson M.I."/>
            <person name="de Vries R.P."/>
            <person name="Natvig D.O."/>
            <person name="Powell A.J."/>
            <person name="Tsang A."/>
            <person name="Grigoriev I.V."/>
        </authorList>
    </citation>
    <scope>NUCLEOTIDE SEQUENCE [LARGE SCALE GENOMIC DNA]</scope>
    <source>
        <strain evidence="5 6">ATCC 22073</strain>
    </source>
</reference>
<feature type="compositionally biased region" description="Basic residues" evidence="3">
    <location>
        <begin position="14"/>
        <end position="27"/>
    </location>
</feature>
<dbReference type="InterPro" id="IPR000953">
    <property type="entry name" value="Chromo/chromo_shadow_dom"/>
</dbReference>
<dbReference type="Gene3D" id="2.40.50.40">
    <property type="match status" value="1"/>
</dbReference>
<feature type="region of interest" description="Disordered" evidence="3">
    <location>
        <begin position="1"/>
        <end position="33"/>
    </location>
</feature>
<evidence type="ECO:0000256" key="3">
    <source>
        <dbReference type="SAM" id="MobiDB-lite"/>
    </source>
</evidence>
<dbReference type="GeneID" id="98127214"/>
<dbReference type="Gene3D" id="3.40.50.12360">
    <property type="match status" value="1"/>
</dbReference>
<name>A0ABR4D8Z1_9PEZI</name>
<sequence>MTKKPVASDVQLRPKQRRKSAAPKRKTRDPTPLQDDVLYAIRDIIDEKFDDGKLYYRVDWADDPVTGQSFDPTWEPAENVTEAAIADWEAEKRRRQALHAASSQPSNETDSQPVLPPNLRFKRRRSLAASGSEASNDDDDDDKPTRPKKSRNSVDSGYTSTDSDSSPSWTFASSSRISQARKTSTIVLEITSRPDFDPSEYHAVASSQSGAESQAGSVTSQANGITSTAGSDHSQRTIPDSQGYLDSLRSHWTTPSATQSAIIADAQTSRSELDVPPRQLEEPGFDFRPFGPSFSRLPDQSGVAQEITPFVSVEFQVPEHQPSGHSFLESGEPSGGFLTQPVYHLHESQTSRPESHPTVDLLTASAAQSGTESQLAQKVPSLGSISGFLTQVVEPSPPSSQDVVSETSLRINHHEMDPTPEETPRKSAVEMIRELHEEIFGPSSAANEPAHHEPPTLVAPSALLPSVGGSIAEHLEVSAAPEHPPLVLTSPAEDVHPGDPTVGHEGMDYEGPATVAPADLTTSVDPISTADDQILGADDAGPVVAEAEQSPLDEAVEDRRITVTLPMAANTRHTYLETIKENKTTLMKFGDVFATSCSSVPEPSLVAKLDTVFERLLNLCDLPAYDADLPELDKEEMMKHATNSNSKFLFIHELLGSLWDMNIRLLIISQPGRVFDHLEAVVSRAECHYHILTEDSLPQPAEGTSVILATAGQDLSHVGSVDAVIAFDRVARSVDLPGTLRYPSTGLIVLSLVATYSLDHIDHQLAEQEPNLDDLERRNALNLATATAIEYLRNPERRHHIEPHHAAKIFASFLRNMDGPEGVLEWEPHPLPDDIFEIWLNSQNSQERPQASQALDQALQTEGEISLATRKRPLDTLDEAIPKRPRILDSQPPSRNATPARMSDLLKRTLEKHGVETRTTASQVVEVSVEHLERLSDKIADLEARLANSTAIEAKTREHCSTLESQLRSFETTVQTLQPKYMEALKDRGVFEKQCQEALQRLEAQTAEVEPLKQKIKDLETKLAESNKVLASSSNPDVAKLATVDKLEKKVQSLQNELDYSRRAYQDASNAHTELQNENKALQARAAELERRASENLLRIHQIHASTEAAEANRRIDELHAILENRERELDRAKEELRFVKNTRRETRQGSVPRSPRPTAMMSPARRAPSAPPAPQARAAARAPRRCSAPKGPGTAPPAPAGTEAGPCRE</sequence>
<dbReference type="EMBL" id="JAZGUE010000005">
    <property type="protein sequence ID" value="KAL2266565.1"/>
    <property type="molecule type" value="Genomic_DNA"/>
</dbReference>
<evidence type="ECO:0000313" key="5">
    <source>
        <dbReference type="EMBL" id="KAL2266565.1"/>
    </source>
</evidence>
<feature type="compositionally biased region" description="Low complexity" evidence="3">
    <location>
        <begin position="1176"/>
        <end position="1194"/>
    </location>
</feature>
<feature type="region of interest" description="Disordered" evidence="3">
    <location>
        <begin position="1140"/>
        <end position="1210"/>
    </location>
</feature>
<keyword evidence="2" id="KW-0175">Coiled coil</keyword>
<dbReference type="InterPro" id="IPR016197">
    <property type="entry name" value="Chromo-like_dom_sf"/>
</dbReference>
<dbReference type="InterPro" id="IPR038609">
    <property type="entry name" value="HDA1_su2/3_sf"/>
</dbReference>
<dbReference type="SUPFAM" id="SSF54160">
    <property type="entry name" value="Chromo domain-like"/>
    <property type="match status" value="1"/>
</dbReference>
<feature type="compositionally biased region" description="Low complexity" evidence="3">
    <location>
        <begin position="203"/>
        <end position="218"/>
    </location>
</feature>
<organism evidence="5 6">
    <name type="scientific">Remersonia thermophila</name>
    <dbReference type="NCBI Taxonomy" id="72144"/>
    <lineage>
        <taxon>Eukaryota</taxon>
        <taxon>Fungi</taxon>
        <taxon>Dikarya</taxon>
        <taxon>Ascomycota</taxon>
        <taxon>Pezizomycotina</taxon>
        <taxon>Sordariomycetes</taxon>
        <taxon>Sordariomycetidae</taxon>
        <taxon>Sordariales</taxon>
        <taxon>Sordariales incertae sedis</taxon>
        <taxon>Remersonia</taxon>
    </lineage>
</organism>
<evidence type="ECO:0000259" key="4">
    <source>
        <dbReference type="PROSITE" id="PS50013"/>
    </source>
</evidence>
<accession>A0ABR4D8Z1</accession>
<evidence type="ECO:0000256" key="2">
    <source>
        <dbReference type="SAM" id="Coils"/>
    </source>
</evidence>
<keyword evidence="6" id="KW-1185">Reference proteome</keyword>
<feature type="region of interest" description="Disordered" evidence="3">
    <location>
        <begin position="85"/>
        <end position="176"/>
    </location>
</feature>
<feature type="compositionally biased region" description="Polar residues" evidence="3">
    <location>
        <begin position="101"/>
        <end position="112"/>
    </location>
</feature>
<evidence type="ECO:0000256" key="1">
    <source>
        <dbReference type="ARBA" id="ARBA00011353"/>
    </source>
</evidence>
<comment type="subunit">
    <text evidence="1">Component of the NuA4 histone acetyltransferase complex.</text>
</comment>
<gene>
    <name evidence="5" type="ORF">VTJ83DRAFT_5917</name>
</gene>
<feature type="compositionally biased region" description="Low complexity" evidence="3">
    <location>
        <begin position="153"/>
        <end position="170"/>
    </location>
</feature>
<dbReference type="CDD" id="cd00024">
    <property type="entry name" value="CD_CSD"/>
    <property type="match status" value="1"/>
</dbReference>
<feature type="domain" description="Chromo" evidence="4">
    <location>
        <begin position="39"/>
        <end position="80"/>
    </location>
</feature>